<dbReference type="InterPro" id="IPR000522">
    <property type="entry name" value="ABC_transptr_permease_BtuC"/>
</dbReference>
<dbReference type="PANTHER" id="PTHR30472:SF1">
    <property type="entry name" value="FE(3+) DICITRATE TRANSPORT SYSTEM PERMEASE PROTEIN FECC-RELATED"/>
    <property type="match status" value="1"/>
</dbReference>
<keyword evidence="5 8" id="KW-0812">Transmembrane</keyword>
<dbReference type="SUPFAM" id="SSF81345">
    <property type="entry name" value="ABC transporter involved in vitamin B12 uptake, BtuC"/>
    <property type="match status" value="1"/>
</dbReference>
<feature type="transmembrane region" description="Helical" evidence="8">
    <location>
        <begin position="252"/>
        <end position="274"/>
    </location>
</feature>
<protein>
    <recommendedName>
        <fullName evidence="11">Iron ABC transporter permease</fullName>
    </recommendedName>
</protein>
<feature type="transmembrane region" description="Helical" evidence="8">
    <location>
        <begin position="320"/>
        <end position="338"/>
    </location>
</feature>
<dbReference type="AlphaFoldDB" id="A0A1Q4V876"/>
<proteinExistence type="inferred from homology"/>
<feature type="transmembrane region" description="Helical" evidence="8">
    <location>
        <begin position="132"/>
        <end position="150"/>
    </location>
</feature>
<evidence type="ECO:0000313" key="10">
    <source>
        <dbReference type="Proteomes" id="UP000186455"/>
    </source>
</evidence>
<dbReference type="Gene3D" id="1.10.3470.10">
    <property type="entry name" value="ABC transporter involved in vitamin B12 uptake, BtuC"/>
    <property type="match status" value="1"/>
</dbReference>
<evidence type="ECO:0000313" key="9">
    <source>
        <dbReference type="EMBL" id="OKH94052.1"/>
    </source>
</evidence>
<dbReference type="CDD" id="cd06550">
    <property type="entry name" value="TM_ABC_iron-siderophores_like"/>
    <property type="match status" value="1"/>
</dbReference>
<evidence type="ECO:0000256" key="3">
    <source>
        <dbReference type="ARBA" id="ARBA00022448"/>
    </source>
</evidence>
<evidence type="ECO:0000256" key="8">
    <source>
        <dbReference type="SAM" id="Phobius"/>
    </source>
</evidence>
<feature type="transmembrane region" description="Helical" evidence="8">
    <location>
        <begin position="162"/>
        <end position="181"/>
    </location>
</feature>
<comment type="caution">
    <text evidence="9">The sequence shown here is derived from an EMBL/GenBank/DDBJ whole genome shotgun (WGS) entry which is preliminary data.</text>
</comment>
<keyword evidence="3" id="KW-0813">Transport</keyword>
<name>A0A1Q4V876_9ACTN</name>
<evidence type="ECO:0000256" key="7">
    <source>
        <dbReference type="ARBA" id="ARBA00023136"/>
    </source>
</evidence>
<dbReference type="EMBL" id="LFBV01000003">
    <property type="protein sequence ID" value="OKH94052.1"/>
    <property type="molecule type" value="Genomic_DNA"/>
</dbReference>
<comment type="similarity">
    <text evidence="2">Belongs to the binding-protein-dependent transport system permease family. FecCD subfamily.</text>
</comment>
<keyword evidence="6 8" id="KW-1133">Transmembrane helix</keyword>
<reference evidence="9 10" key="1">
    <citation type="submission" date="2015-06" db="EMBL/GenBank/DDBJ databases">
        <title>Cloning and characterization of the uncialamcin biosynthetic gene cluster.</title>
        <authorList>
            <person name="Yan X."/>
            <person name="Huang T."/>
            <person name="Ge H."/>
            <person name="Shen B."/>
        </authorList>
    </citation>
    <scope>NUCLEOTIDE SEQUENCE [LARGE SCALE GENOMIC DNA]</scope>
    <source>
        <strain evidence="9 10">DCA2648</strain>
    </source>
</reference>
<sequence>MTLDKTGRPAASRTRAGTRRRWTGLALLLAAVPVVTALSLAVGAGGVPPGTVFDVLLRPDGSEAAVIVHELRIPRTVLALAVGAALGLAGALMQGQTRNPLADPGLLGIEAGAALAVVLAIALLGVDHIAGYLWFGLAGAGAATVAVLAVGSRRGGPDPLSLVLAGAATTALLTAVTQAFVTRESRSVQAYRVWGSGTVMGRGIDIFLQALPLLLLGLLLAVAVAPGLNLLQLGDDVARSLGQHPLRQKIMGVAAIMVLCGTATAACGPIGFIGLTVPHAARRLCGVDHRWVTAYSAVLGGLLLTLADTIGRVLAPPSEVHVGIVTALLGGPVFVVLVRRARLVRV</sequence>
<feature type="transmembrane region" description="Helical" evidence="8">
    <location>
        <begin position="105"/>
        <end position="126"/>
    </location>
</feature>
<organism evidence="9 10">
    <name type="scientific">Streptomyces uncialis</name>
    <dbReference type="NCBI Taxonomy" id="1048205"/>
    <lineage>
        <taxon>Bacteria</taxon>
        <taxon>Bacillati</taxon>
        <taxon>Actinomycetota</taxon>
        <taxon>Actinomycetes</taxon>
        <taxon>Kitasatosporales</taxon>
        <taxon>Streptomycetaceae</taxon>
        <taxon>Streptomyces</taxon>
    </lineage>
</organism>
<keyword evidence="4" id="KW-1003">Cell membrane</keyword>
<evidence type="ECO:0000256" key="5">
    <source>
        <dbReference type="ARBA" id="ARBA00022692"/>
    </source>
</evidence>
<dbReference type="FunFam" id="1.10.3470.10:FF:000001">
    <property type="entry name" value="Vitamin B12 ABC transporter permease BtuC"/>
    <property type="match status" value="1"/>
</dbReference>
<dbReference type="Pfam" id="PF01032">
    <property type="entry name" value="FecCD"/>
    <property type="match status" value="1"/>
</dbReference>
<dbReference type="InterPro" id="IPR037294">
    <property type="entry name" value="ABC_BtuC-like"/>
</dbReference>
<feature type="transmembrane region" description="Helical" evidence="8">
    <location>
        <begin position="206"/>
        <end position="231"/>
    </location>
</feature>
<evidence type="ECO:0000256" key="6">
    <source>
        <dbReference type="ARBA" id="ARBA00022989"/>
    </source>
</evidence>
<accession>A0A1Q4V876</accession>
<dbReference type="RefSeq" id="WP_073788536.1">
    <property type="nucleotide sequence ID" value="NZ_LFBV01000003.1"/>
</dbReference>
<dbReference type="GO" id="GO:0022857">
    <property type="term" value="F:transmembrane transporter activity"/>
    <property type="evidence" value="ECO:0007669"/>
    <property type="project" value="InterPro"/>
</dbReference>
<dbReference type="GO" id="GO:0005886">
    <property type="term" value="C:plasma membrane"/>
    <property type="evidence" value="ECO:0007669"/>
    <property type="project" value="UniProtKB-SubCell"/>
</dbReference>
<gene>
    <name evidence="9" type="ORF">AB852_15460</name>
</gene>
<dbReference type="PANTHER" id="PTHR30472">
    <property type="entry name" value="FERRIC ENTEROBACTIN TRANSPORT SYSTEM PERMEASE PROTEIN"/>
    <property type="match status" value="1"/>
</dbReference>
<evidence type="ECO:0008006" key="11">
    <source>
        <dbReference type="Google" id="ProtNLM"/>
    </source>
</evidence>
<comment type="subcellular location">
    <subcellularLocation>
        <location evidence="1">Cell membrane</location>
        <topology evidence="1">Multi-pass membrane protein</topology>
    </subcellularLocation>
</comment>
<dbReference type="STRING" id="1048205.AB852_15460"/>
<evidence type="ECO:0000256" key="4">
    <source>
        <dbReference type="ARBA" id="ARBA00022475"/>
    </source>
</evidence>
<keyword evidence="10" id="KW-1185">Reference proteome</keyword>
<evidence type="ECO:0000256" key="2">
    <source>
        <dbReference type="ARBA" id="ARBA00007935"/>
    </source>
</evidence>
<dbReference type="GO" id="GO:0033214">
    <property type="term" value="P:siderophore-iron import into cell"/>
    <property type="evidence" value="ECO:0007669"/>
    <property type="project" value="TreeGrafter"/>
</dbReference>
<dbReference type="Proteomes" id="UP000186455">
    <property type="component" value="Unassembled WGS sequence"/>
</dbReference>
<evidence type="ECO:0000256" key="1">
    <source>
        <dbReference type="ARBA" id="ARBA00004651"/>
    </source>
</evidence>
<keyword evidence="7 8" id="KW-0472">Membrane</keyword>